<dbReference type="Gene3D" id="3.40.50.10260">
    <property type="entry name" value="YjeF N-terminal domain"/>
    <property type="match status" value="1"/>
</dbReference>
<keyword evidence="7 17" id="KW-0067">ATP-binding</keyword>
<keyword evidence="5 18" id="KW-0479">Metal-binding</keyword>
<comment type="cofactor">
    <cofactor evidence="18">
        <name>K(+)</name>
        <dbReference type="ChEBI" id="CHEBI:29103"/>
    </cofactor>
    <text evidence="18">Binds 1 potassium ion per subunit.</text>
</comment>
<feature type="binding site" evidence="17">
    <location>
        <position position="266"/>
    </location>
    <ligand>
        <name>(6S)-NADPHX</name>
        <dbReference type="ChEBI" id="CHEBI:64076"/>
    </ligand>
</feature>
<name>A0ABT9ND27_9ACTO</name>
<evidence type="ECO:0000313" key="22">
    <source>
        <dbReference type="Proteomes" id="UP001235966"/>
    </source>
</evidence>
<comment type="function">
    <text evidence="17">Catalyzes the dehydration of the S-form of NAD(P)HX at the expense of ADP, which is converted to AMP. Together with NAD(P)HX epimerase, which catalyzes the epimerization of the S- and R-forms, the enzyme allows the repair of both epimers of NAD(P)HX, a damaged form of NAD(P)H that is a result of enzymatic or heat-dependent hydration.</text>
</comment>
<keyword evidence="8 17" id="KW-0521">NADP</keyword>
<comment type="cofactor">
    <cofactor evidence="17">
        <name>Mg(2+)</name>
        <dbReference type="ChEBI" id="CHEBI:18420"/>
    </cofactor>
</comment>
<dbReference type="InterPro" id="IPR029056">
    <property type="entry name" value="Ribokinase-like"/>
</dbReference>
<protein>
    <recommendedName>
        <fullName evidence="17">ADP-dependent (S)-NAD(P)H-hydrate dehydratase</fullName>
        <ecNumber evidence="17">4.2.1.136</ecNumber>
    </recommendedName>
    <alternativeName>
        <fullName evidence="17">ADP-dependent NAD(P)HX dehydratase</fullName>
    </alternativeName>
</protein>
<feature type="binding site" evidence="17">
    <location>
        <position position="428"/>
    </location>
    <ligand>
        <name>AMP</name>
        <dbReference type="ChEBI" id="CHEBI:456215"/>
    </ligand>
</feature>
<keyword evidence="10 17" id="KW-0520">NAD</keyword>
<dbReference type="Gene3D" id="3.40.1190.20">
    <property type="match status" value="1"/>
</dbReference>
<evidence type="ECO:0000256" key="2">
    <source>
        <dbReference type="ARBA" id="ARBA00000909"/>
    </source>
</evidence>
<comment type="subunit">
    <text evidence="17">Homotetramer.</text>
</comment>
<dbReference type="InterPro" id="IPR036652">
    <property type="entry name" value="YjeF_N_dom_sf"/>
</dbReference>
<evidence type="ECO:0000259" key="20">
    <source>
        <dbReference type="PROSITE" id="PS51385"/>
    </source>
</evidence>
<evidence type="ECO:0000256" key="1">
    <source>
        <dbReference type="ARBA" id="ARBA00000013"/>
    </source>
</evidence>
<dbReference type="EMBL" id="JAUSQW010000001">
    <property type="protein sequence ID" value="MDP9801420.1"/>
    <property type="molecule type" value="Genomic_DNA"/>
</dbReference>
<evidence type="ECO:0000256" key="8">
    <source>
        <dbReference type="ARBA" id="ARBA00022857"/>
    </source>
</evidence>
<evidence type="ECO:0000313" key="21">
    <source>
        <dbReference type="EMBL" id="MDP9801420.1"/>
    </source>
</evidence>
<keyword evidence="6 17" id="KW-0547">Nucleotide-binding</keyword>
<evidence type="ECO:0000256" key="13">
    <source>
        <dbReference type="ARBA" id="ARBA00023268"/>
    </source>
</evidence>
<keyword evidence="12 17" id="KW-0456">Lyase</keyword>
<dbReference type="InterPro" id="IPR030677">
    <property type="entry name" value="Nnr"/>
</dbReference>
<evidence type="ECO:0000256" key="17">
    <source>
        <dbReference type="HAMAP-Rule" id="MF_01965"/>
    </source>
</evidence>
<dbReference type="Pfam" id="PF01256">
    <property type="entry name" value="Carb_kinase"/>
    <property type="match status" value="1"/>
</dbReference>
<feature type="domain" description="YjeF C-terminal" evidence="19">
    <location>
        <begin position="231"/>
        <end position="494"/>
    </location>
</feature>
<comment type="similarity">
    <text evidence="3 18">In the N-terminal section; belongs to the NnrE/AIBP family.</text>
</comment>
<dbReference type="PANTHER" id="PTHR12592:SF0">
    <property type="entry name" value="ATP-DEPENDENT (S)-NAD(P)H-HYDRATE DEHYDRATASE"/>
    <property type="match status" value="1"/>
</dbReference>
<comment type="similarity">
    <text evidence="17">Belongs to the NnrD/CARKD family.</text>
</comment>
<accession>A0ABT9ND27</accession>
<dbReference type="PROSITE" id="PS51385">
    <property type="entry name" value="YJEF_N"/>
    <property type="match status" value="1"/>
</dbReference>
<feature type="binding site" evidence="17">
    <location>
        <position position="429"/>
    </location>
    <ligand>
        <name>(6S)-NADPHX</name>
        <dbReference type="ChEBI" id="CHEBI:64076"/>
    </ligand>
</feature>
<feature type="binding site" evidence="17">
    <location>
        <position position="312"/>
    </location>
    <ligand>
        <name>(6S)-NADPHX</name>
        <dbReference type="ChEBI" id="CHEBI:64076"/>
    </ligand>
</feature>
<evidence type="ECO:0000256" key="11">
    <source>
        <dbReference type="ARBA" id="ARBA00023235"/>
    </source>
</evidence>
<evidence type="ECO:0000256" key="12">
    <source>
        <dbReference type="ARBA" id="ARBA00023239"/>
    </source>
</evidence>
<evidence type="ECO:0000256" key="10">
    <source>
        <dbReference type="ARBA" id="ARBA00023027"/>
    </source>
</evidence>
<sequence length="499" mass="49837">MLRSYLPHDVAAAERPLLDAGEPLMALASFACAQAVIADLHARGARVSGSAVLVVAGRGNNGGDALFAGAILARRGVAVKVAHLPGAHAEGLAAARAAGVRTVELEGTPADLHVLRGLAAWGGTWIDGLLGIGASGAVREPVASWIEALNEERAASPDEPHVIAVDVPSGVGVGDGTLPGPVLAADMTVAMGARKPAHLVPPASLVCGRIVDVPIGIESNLPKEAEVCALGDADVADLWLVPGPRDHKYTRGVLGMLTGSRTYPGAALLGIGGALAVGPGMVRYLGGADVTGVFPEVVTAPGRVQAWVIGSGLDDLSEAKRVLADAVAEGVPVILDAGAVALAATQQLPQVTVLTPHAGELSTLLGELSQPMSREEIEAAPLAAARAAARATGAIVVAKGAIDVIAGPNGMAYAQGGAPGWRGVAGAGDTYAGVLGGILAGVEPTQEAAAAAAAAASHLHARAAQRAARSNGRIGRPIRAREISSALPDVIDEILNGES</sequence>
<evidence type="ECO:0000256" key="7">
    <source>
        <dbReference type="ARBA" id="ARBA00022840"/>
    </source>
</evidence>
<comment type="catalytic activity">
    <reaction evidence="16 17 18">
        <text>(6S)-NADPHX + ADP = AMP + phosphate + NADPH + H(+)</text>
        <dbReference type="Rhea" id="RHEA:32235"/>
        <dbReference type="ChEBI" id="CHEBI:15378"/>
        <dbReference type="ChEBI" id="CHEBI:43474"/>
        <dbReference type="ChEBI" id="CHEBI:57783"/>
        <dbReference type="ChEBI" id="CHEBI:64076"/>
        <dbReference type="ChEBI" id="CHEBI:456215"/>
        <dbReference type="ChEBI" id="CHEBI:456216"/>
        <dbReference type="EC" id="4.2.1.136"/>
    </reaction>
</comment>
<dbReference type="Pfam" id="PF03853">
    <property type="entry name" value="YjeF_N"/>
    <property type="match status" value="1"/>
</dbReference>
<dbReference type="InterPro" id="IPR000631">
    <property type="entry name" value="CARKD"/>
</dbReference>
<feature type="domain" description="YjeF N-terminal" evidence="20">
    <location>
        <begin position="10"/>
        <end position="223"/>
    </location>
</feature>
<keyword evidence="9 18" id="KW-0630">Potassium</keyword>
<dbReference type="CDD" id="cd01171">
    <property type="entry name" value="YXKO-related"/>
    <property type="match status" value="1"/>
</dbReference>
<evidence type="ECO:0000256" key="15">
    <source>
        <dbReference type="ARBA" id="ARBA00048238"/>
    </source>
</evidence>
<gene>
    <name evidence="17" type="primary">nnrD</name>
    <name evidence="21" type="ORF">J2S49_001496</name>
</gene>
<evidence type="ECO:0000256" key="5">
    <source>
        <dbReference type="ARBA" id="ARBA00022723"/>
    </source>
</evidence>
<reference evidence="21 22" key="1">
    <citation type="submission" date="2023-07" db="EMBL/GenBank/DDBJ databases">
        <title>Sequencing the genomes of 1000 actinobacteria strains.</title>
        <authorList>
            <person name="Klenk H.-P."/>
        </authorList>
    </citation>
    <scope>NUCLEOTIDE SEQUENCE [LARGE SCALE GENOMIC DNA]</scope>
    <source>
        <strain evidence="21 22">DSM 102162</strain>
    </source>
</reference>
<evidence type="ECO:0000256" key="6">
    <source>
        <dbReference type="ARBA" id="ARBA00022741"/>
    </source>
</evidence>
<comment type="catalytic activity">
    <reaction evidence="15 17 18">
        <text>(6S)-NADHX + ADP = AMP + phosphate + NADH + H(+)</text>
        <dbReference type="Rhea" id="RHEA:32223"/>
        <dbReference type="ChEBI" id="CHEBI:15378"/>
        <dbReference type="ChEBI" id="CHEBI:43474"/>
        <dbReference type="ChEBI" id="CHEBI:57945"/>
        <dbReference type="ChEBI" id="CHEBI:64074"/>
        <dbReference type="ChEBI" id="CHEBI:456215"/>
        <dbReference type="ChEBI" id="CHEBI:456216"/>
        <dbReference type="EC" id="4.2.1.136"/>
    </reaction>
</comment>
<dbReference type="RefSeq" id="WP_278059415.1">
    <property type="nucleotide sequence ID" value="NZ_CP121247.1"/>
</dbReference>
<dbReference type="PIRSF" id="PIRSF017184">
    <property type="entry name" value="Nnr"/>
    <property type="match status" value="1"/>
</dbReference>
<evidence type="ECO:0000259" key="19">
    <source>
        <dbReference type="PROSITE" id="PS51383"/>
    </source>
</evidence>
<dbReference type="SUPFAM" id="SSF53613">
    <property type="entry name" value="Ribokinase-like"/>
    <property type="match status" value="1"/>
</dbReference>
<evidence type="ECO:0000256" key="16">
    <source>
        <dbReference type="ARBA" id="ARBA00049209"/>
    </source>
</evidence>
<proteinExistence type="inferred from homology"/>
<comment type="caution">
    <text evidence="17">Lacks conserved residue(s) required for the propagation of feature annotation.</text>
</comment>
<dbReference type="Proteomes" id="UP001235966">
    <property type="component" value="Unassembled WGS sequence"/>
</dbReference>
<dbReference type="SUPFAM" id="SSF64153">
    <property type="entry name" value="YjeF N-terminal domain-like"/>
    <property type="match status" value="1"/>
</dbReference>
<comment type="caution">
    <text evidence="21">The sequence shown here is derived from an EMBL/GenBank/DDBJ whole genome shotgun (WGS) entry which is preliminary data.</text>
</comment>
<dbReference type="HAMAP" id="MF_01965">
    <property type="entry name" value="NADHX_dehydratase"/>
    <property type="match status" value="1"/>
</dbReference>
<dbReference type="EC" id="4.2.1.136" evidence="17"/>
<comment type="catalytic activity">
    <reaction evidence="1 18">
        <text>(6R)-NADHX = (6S)-NADHX</text>
        <dbReference type="Rhea" id="RHEA:32215"/>
        <dbReference type="ChEBI" id="CHEBI:64074"/>
        <dbReference type="ChEBI" id="CHEBI:64075"/>
        <dbReference type="EC" id="5.1.99.6"/>
    </reaction>
</comment>
<comment type="similarity">
    <text evidence="4 18">In the C-terminal section; belongs to the NnrD/CARKD family.</text>
</comment>
<evidence type="ECO:0000256" key="3">
    <source>
        <dbReference type="ARBA" id="ARBA00006001"/>
    </source>
</evidence>
<keyword evidence="13" id="KW-0511">Multifunctional enzyme</keyword>
<evidence type="ECO:0000256" key="4">
    <source>
        <dbReference type="ARBA" id="ARBA00009524"/>
    </source>
</evidence>
<keyword evidence="11 18" id="KW-0413">Isomerase</keyword>
<dbReference type="PROSITE" id="PS51383">
    <property type="entry name" value="YJEF_C_3"/>
    <property type="match status" value="1"/>
</dbReference>
<feature type="binding site" evidence="17">
    <location>
        <position position="357"/>
    </location>
    <ligand>
        <name>(6S)-NADPHX</name>
        <dbReference type="ChEBI" id="CHEBI:64076"/>
    </ligand>
</feature>
<evidence type="ECO:0000256" key="14">
    <source>
        <dbReference type="ARBA" id="ARBA00025153"/>
    </source>
</evidence>
<dbReference type="InterPro" id="IPR004443">
    <property type="entry name" value="YjeF_N_dom"/>
</dbReference>
<comment type="function">
    <text evidence="14 18">Bifunctional enzyme that catalyzes the epimerization of the S- and R-forms of NAD(P)HX and the dehydration of the S-form of NAD(P)HX at the expense of ADP, which is converted to AMP. This allows the repair of both epimers of NAD(P)HX, a damaged form of NAD(P)H that is a result of enzymatic or heat-dependent hydration.</text>
</comment>
<comment type="catalytic activity">
    <reaction evidence="2 18">
        <text>(6R)-NADPHX = (6S)-NADPHX</text>
        <dbReference type="Rhea" id="RHEA:32227"/>
        <dbReference type="ChEBI" id="CHEBI:64076"/>
        <dbReference type="ChEBI" id="CHEBI:64077"/>
        <dbReference type="EC" id="5.1.99.6"/>
    </reaction>
</comment>
<evidence type="ECO:0000256" key="9">
    <source>
        <dbReference type="ARBA" id="ARBA00022958"/>
    </source>
</evidence>
<evidence type="ECO:0000256" key="18">
    <source>
        <dbReference type="PIRNR" id="PIRNR017184"/>
    </source>
</evidence>
<organism evidence="21 22">
    <name type="scientific">Arcanobacterium wilhelmae</name>
    <dbReference type="NCBI Taxonomy" id="1803177"/>
    <lineage>
        <taxon>Bacteria</taxon>
        <taxon>Bacillati</taxon>
        <taxon>Actinomycetota</taxon>
        <taxon>Actinomycetes</taxon>
        <taxon>Actinomycetales</taxon>
        <taxon>Actinomycetaceae</taxon>
        <taxon>Arcanobacterium</taxon>
    </lineage>
</organism>
<keyword evidence="22" id="KW-1185">Reference proteome</keyword>
<dbReference type="PANTHER" id="PTHR12592">
    <property type="entry name" value="ATP-DEPENDENT (S)-NAD(P)H-HYDRATE DEHYDRATASE FAMILY MEMBER"/>
    <property type="match status" value="1"/>
</dbReference>